<dbReference type="RefSeq" id="WP_087112095.1">
    <property type="nucleotide sequence ID" value="NZ_CBCSCN010000010.1"/>
</dbReference>
<dbReference type="InterPro" id="IPR007412">
    <property type="entry name" value="FlgM"/>
</dbReference>
<dbReference type="InterPro" id="IPR035890">
    <property type="entry name" value="Anti-sigma-28_factor_FlgM_sf"/>
</dbReference>
<evidence type="ECO:0000256" key="7">
    <source>
        <dbReference type="ARBA" id="ARBA00024739"/>
    </source>
</evidence>
<feature type="domain" description="Anti-sigma-28 factor FlgM C-terminal" evidence="9">
    <location>
        <begin position="36"/>
        <end position="90"/>
    </location>
</feature>
<gene>
    <name evidence="10" type="ORF">EHSB41UT_03430</name>
</gene>
<dbReference type="OrthoDB" id="7064195at2"/>
<keyword evidence="6" id="KW-0804">Transcription</keyword>
<name>A0A1X7ANH6_9GAMM</name>
<comment type="similarity">
    <text evidence="1">Belongs to the FlgM family.</text>
</comment>
<organism evidence="10 11">
    <name type="scientific">Parendozoicomonas haliclonae</name>
    <dbReference type="NCBI Taxonomy" id="1960125"/>
    <lineage>
        <taxon>Bacteria</taxon>
        <taxon>Pseudomonadati</taxon>
        <taxon>Pseudomonadota</taxon>
        <taxon>Gammaproteobacteria</taxon>
        <taxon>Oceanospirillales</taxon>
        <taxon>Endozoicomonadaceae</taxon>
        <taxon>Parendozoicomonas</taxon>
    </lineage>
</organism>
<accession>A0A1X7ANH6</accession>
<evidence type="ECO:0000256" key="6">
    <source>
        <dbReference type="ARBA" id="ARBA00023163"/>
    </source>
</evidence>
<evidence type="ECO:0000256" key="2">
    <source>
        <dbReference type="ARBA" id="ARBA00017823"/>
    </source>
</evidence>
<dbReference type="SUPFAM" id="SSF101498">
    <property type="entry name" value="Anti-sigma factor FlgM"/>
    <property type="match status" value="1"/>
</dbReference>
<keyword evidence="3" id="KW-0678">Repressor</keyword>
<evidence type="ECO:0000256" key="8">
    <source>
        <dbReference type="ARBA" id="ARBA00030117"/>
    </source>
</evidence>
<keyword evidence="11" id="KW-1185">Reference proteome</keyword>
<comment type="function">
    <text evidence="7">Responsible for the coupling of flagellin expression to flagellar assembly by preventing expression of the flagellin genes when a component of the middle class of proteins is defective. It negatively regulates flagellar genes by inhibiting the activity of FliA by directly binding to FliA.</text>
</comment>
<evidence type="ECO:0000256" key="4">
    <source>
        <dbReference type="ARBA" id="ARBA00022795"/>
    </source>
</evidence>
<protein>
    <recommendedName>
        <fullName evidence="2">Negative regulator of flagellin synthesis</fullName>
    </recommendedName>
    <alternativeName>
        <fullName evidence="8">Anti-sigma-28 factor</fullName>
    </alternativeName>
</protein>
<dbReference type="EMBL" id="FWPT01000008">
    <property type="protein sequence ID" value="SMA49648.1"/>
    <property type="molecule type" value="Genomic_DNA"/>
</dbReference>
<sequence length="105" mass="11394">MSASRITGTVTDMVVARTRKIQERDAQVSEQSPKQDTLSISQDAALLQQAEAIAASTPDIDMAKVEQVRQAIARGELKIDYEKLAQKMLDFEGALDAALDPSSES</sequence>
<keyword evidence="5" id="KW-0805">Transcription regulation</keyword>
<evidence type="ECO:0000256" key="1">
    <source>
        <dbReference type="ARBA" id="ARBA00005322"/>
    </source>
</evidence>
<dbReference type="NCBIfam" id="TIGR03824">
    <property type="entry name" value="FlgM_jcvi"/>
    <property type="match status" value="1"/>
</dbReference>
<evidence type="ECO:0000313" key="10">
    <source>
        <dbReference type="EMBL" id="SMA49648.1"/>
    </source>
</evidence>
<dbReference type="Pfam" id="PF04316">
    <property type="entry name" value="FlgM"/>
    <property type="match status" value="1"/>
</dbReference>
<reference evidence="10 11" key="1">
    <citation type="submission" date="2017-03" db="EMBL/GenBank/DDBJ databases">
        <authorList>
            <person name="Afonso C.L."/>
            <person name="Miller P.J."/>
            <person name="Scott M.A."/>
            <person name="Spackman E."/>
            <person name="Goraichik I."/>
            <person name="Dimitrov K.M."/>
            <person name="Suarez D.L."/>
            <person name="Swayne D.E."/>
        </authorList>
    </citation>
    <scope>NUCLEOTIDE SEQUENCE [LARGE SCALE GENOMIC DNA]</scope>
    <source>
        <strain evidence="10">SB41UT1</strain>
    </source>
</reference>
<dbReference type="Proteomes" id="UP000196573">
    <property type="component" value="Unassembled WGS sequence"/>
</dbReference>
<evidence type="ECO:0000256" key="5">
    <source>
        <dbReference type="ARBA" id="ARBA00023015"/>
    </source>
</evidence>
<keyword evidence="4" id="KW-1005">Bacterial flagellum biogenesis</keyword>
<dbReference type="GO" id="GO:0044781">
    <property type="term" value="P:bacterial-type flagellum organization"/>
    <property type="evidence" value="ECO:0007669"/>
    <property type="project" value="UniProtKB-KW"/>
</dbReference>
<evidence type="ECO:0000259" key="9">
    <source>
        <dbReference type="Pfam" id="PF04316"/>
    </source>
</evidence>
<evidence type="ECO:0000256" key="3">
    <source>
        <dbReference type="ARBA" id="ARBA00022491"/>
    </source>
</evidence>
<evidence type="ECO:0000313" key="11">
    <source>
        <dbReference type="Proteomes" id="UP000196573"/>
    </source>
</evidence>
<dbReference type="AlphaFoldDB" id="A0A1X7ANH6"/>
<dbReference type="InterPro" id="IPR031316">
    <property type="entry name" value="FlgM_C"/>
</dbReference>
<dbReference type="GO" id="GO:0045892">
    <property type="term" value="P:negative regulation of DNA-templated transcription"/>
    <property type="evidence" value="ECO:0007669"/>
    <property type="project" value="InterPro"/>
</dbReference>
<proteinExistence type="inferred from homology"/>